<protein>
    <recommendedName>
        <fullName evidence="3">Transposase</fullName>
    </recommendedName>
</protein>
<organism evidence="1 2">
    <name type="scientific">Ranatra chinensis</name>
    <dbReference type="NCBI Taxonomy" id="642074"/>
    <lineage>
        <taxon>Eukaryota</taxon>
        <taxon>Metazoa</taxon>
        <taxon>Ecdysozoa</taxon>
        <taxon>Arthropoda</taxon>
        <taxon>Hexapoda</taxon>
        <taxon>Insecta</taxon>
        <taxon>Pterygota</taxon>
        <taxon>Neoptera</taxon>
        <taxon>Paraneoptera</taxon>
        <taxon>Hemiptera</taxon>
        <taxon>Heteroptera</taxon>
        <taxon>Panheteroptera</taxon>
        <taxon>Nepomorpha</taxon>
        <taxon>Nepidae</taxon>
        <taxon>Ranatrinae</taxon>
        <taxon>Ranatra</taxon>
    </lineage>
</organism>
<dbReference type="InterPro" id="IPR036397">
    <property type="entry name" value="RNaseH_sf"/>
</dbReference>
<sequence length="155" mass="17802">MCSRESLRLVFYQKTLKSPETIDSGDVMPPHFFQEGLRLTSDGYVGLLNTVVKPWIRRVADGRPYVWQQDSAPCHTSGKSQKWLFENFYDFTGPNVRPPNSPDLNPTDYFVWGAVEKDTSNTKAQLMDKIKTVFAALPRETVASAYSWFRSRMKL</sequence>
<evidence type="ECO:0000313" key="2">
    <source>
        <dbReference type="Proteomes" id="UP001558652"/>
    </source>
</evidence>
<dbReference type="PANTHER" id="PTHR47326:SF1">
    <property type="entry name" value="HTH PSQ-TYPE DOMAIN-CONTAINING PROTEIN"/>
    <property type="match status" value="1"/>
</dbReference>
<dbReference type="PANTHER" id="PTHR47326">
    <property type="entry name" value="TRANSPOSABLE ELEMENT TC3 TRANSPOSASE-LIKE PROTEIN"/>
    <property type="match status" value="1"/>
</dbReference>
<proteinExistence type="predicted"/>
<evidence type="ECO:0008006" key="3">
    <source>
        <dbReference type="Google" id="ProtNLM"/>
    </source>
</evidence>
<dbReference type="AlphaFoldDB" id="A0ABD0XX34"/>
<dbReference type="Proteomes" id="UP001558652">
    <property type="component" value="Unassembled WGS sequence"/>
</dbReference>
<comment type="caution">
    <text evidence="1">The sequence shown here is derived from an EMBL/GenBank/DDBJ whole genome shotgun (WGS) entry which is preliminary data.</text>
</comment>
<gene>
    <name evidence="1" type="ORF">AAG570_007748</name>
</gene>
<reference evidence="1 2" key="1">
    <citation type="submission" date="2024-07" db="EMBL/GenBank/DDBJ databases">
        <title>Chromosome-level genome assembly of the water stick insect Ranatra chinensis (Heteroptera: Nepidae).</title>
        <authorList>
            <person name="Liu X."/>
        </authorList>
    </citation>
    <scope>NUCLEOTIDE SEQUENCE [LARGE SCALE GENOMIC DNA]</scope>
    <source>
        <strain evidence="1">Cailab_2021Rc</strain>
        <tissue evidence="1">Muscle</tissue>
    </source>
</reference>
<dbReference type="Gene3D" id="3.30.420.10">
    <property type="entry name" value="Ribonuclease H-like superfamily/Ribonuclease H"/>
    <property type="match status" value="1"/>
</dbReference>
<name>A0ABD0XX34_9HEMI</name>
<evidence type="ECO:0000313" key="1">
    <source>
        <dbReference type="EMBL" id="KAL1114925.1"/>
    </source>
</evidence>
<accession>A0ABD0XX34</accession>
<dbReference type="EMBL" id="JBFDAA010000021">
    <property type="protein sequence ID" value="KAL1114925.1"/>
    <property type="molecule type" value="Genomic_DNA"/>
</dbReference>
<keyword evidence="2" id="KW-1185">Reference proteome</keyword>